<comment type="caution">
    <text evidence="1">The sequence shown here is derived from an EMBL/GenBank/DDBJ whole genome shotgun (WGS) entry which is preliminary data.</text>
</comment>
<name>A0AAV0ARW9_PHAPC</name>
<proteinExistence type="predicted"/>
<gene>
    <name evidence="1" type="ORF">PPACK8108_LOCUS6719</name>
</gene>
<reference evidence="1" key="1">
    <citation type="submission" date="2022-06" db="EMBL/GenBank/DDBJ databases">
        <authorList>
            <consortium name="SYNGENTA / RWTH Aachen University"/>
        </authorList>
    </citation>
    <scope>NUCLEOTIDE SEQUENCE</scope>
</reference>
<accession>A0AAV0ARW9</accession>
<keyword evidence="2" id="KW-1185">Reference proteome</keyword>
<evidence type="ECO:0000313" key="1">
    <source>
        <dbReference type="EMBL" id="CAH7671881.1"/>
    </source>
</evidence>
<sequence>MNWAALHAGEKGNSIADAELKRDRQQESLIRQREKFDNEALVRLKLNDY</sequence>
<dbReference type="Proteomes" id="UP001153365">
    <property type="component" value="Unassembled WGS sequence"/>
</dbReference>
<dbReference type="EMBL" id="CALTRL010001280">
    <property type="protein sequence ID" value="CAH7671881.1"/>
    <property type="molecule type" value="Genomic_DNA"/>
</dbReference>
<evidence type="ECO:0000313" key="2">
    <source>
        <dbReference type="Proteomes" id="UP001153365"/>
    </source>
</evidence>
<organism evidence="1 2">
    <name type="scientific">Phakopsora pachyrhizi</name>
    <name type="common">Asian soybean rust disease fungus</name>
    <dbReference type="NCBI Taxonomy" id="170000"/>
    <lineage>
        <taxon>Eukaryota</taxon>
        <taxon>Fungi</taxon>
        <taxon>Dikarya</taxon>
        <taxon>Basidiomycota</taxon>
        <taxon>Pucciniomycotina</taxon>
        <taxon>Pucciniomycetes</taxon>
        <taxon>Pucciniales</taxon>
        <taxon>Phakopsoraceae</taxon>
        <taxon>Phakopsora</taxon>
    </lineage>
</organism>
<protein>
    <submittedName>
        <fullName evidence="1">Uncharacterized protein</fullName>
    </submittedName>
</protein>
<dbReference type="AlphaFoldDB" id="A0AAV0ARW9"/>